<evidence type="ECO:0000313" key="2">
    <source>
        <dbReference type="Proteomes" id="UP000828048"/>
    </source>
</evidence>
<proteinExistence type="predicted"/>
<sequence length="604" mass="66358">MASSSWKDLPDECWELTFDRLYELHHSYLQSPSLSCKRFLSITNTLRTNLSILHANHISFSKLFNRFPRLNSIDLAQFIGGDLHRVIIDITTSNLNLESLDLSPPRFLSDPELPLEALKILGSCMKNLKVLICSGANKLRDFELVVIADSMPCLEDLDVSFPVNDFGSDPDLHARSPGEVGVTDSGIEVVSSKLKGLRKIDISGNEFLAYKSLVALSMNCIYLTDIVFLNCSVVTWEGMSDALSLEVSRSVEFVMWNSTHLSLLAVDGIAFGRLNDYSIRCAKNISALEIYNSEVPDGYLHLLAKSGIPLKSFTLSQCESFTFSGISSLLNKYRSLETLCLCGIDLLTDEKINDLSQCLSALVTIILDLCGNLTESTFFKLAKNCPLLDYISMEGTNLGGGGTDRAIVSVKNPRIKGLNLKNNPNLSNECLAKLGLVCPSLEMLLVSSCKGITERGISDFLKSGSKVRKLQIDECGGIKTIGNGLELPELVFLGASRSGIDDDGLAIIGNRCRRLLNLNLDGCLGVTTVGLKEILTNCQRLRTLSLIGCLNLSKEAVDWMAFSSPSLRNILLTDSSLPSESRVDLIFCHGFFFFIPEGGQWQIK</sequence>
<evidence type="ECO:0000313" key="1">
    <source>
        <dbReference type="EMBL" id="KAH7840105.1"/>
    </source>
</evidence>
<comment type="caution">
    <text evidence="1">The sequence shown here is derived from an EMBL/GenBank/DDBJ whole genome shotgun (WGS) entry which is preliminary data.</text>
</comment>
<protein>
    <submittedName>
        <fullName evidence="1">Uncharacterized protein</fullName>
    </submittedName>
</protein>
<keyword evidence="2" id="KW-1185">Reference proteome</keyword>
<reference evidence="1 2" key="1">
    <citation type="journal article" date="2021" name="Hortic Res">
        <title>High-quality reference genome and annotation aids understanding of berry development for evergreen blueberry (Vaccinium darrowii).</title>
        <authorList>
            <person name="Yu J."/>
            <person name="Hulse-Kemp A.M."/>
            <person name="Babiker E."/>
            <person name="Staton M."/>
        </authorList>
    </citation>
    <scope>NUCLEOTIDE SEQUENCE [LARGE SCALE GENOMIC DNA]</scope>
    <source>
        <strain evidence="2">cv. NJ 8807/NJ 8810</strain>
        <tissue evidence="1">Young leaf</tissue>
    </source>
</reference>
<accession>A0ACB7XH59</accession>
<dbReference type="EMBL" id="CM037160">
    <property type="protein sequence ID" value="KAH7840105.1"/>
    <property type="molecule type" value="Genomic_DNA"/>
</dbReference>
<name>A0ACB7XH59_9ERIC</name>
<gene>
    <name evidence="1" type="ORF">Vadar_012709</name>
</gene>
<organism evidence="1 2">
    <name type="scientific">Vaccinium darrowii</name>
    <dbReference type="NCBI Taxonomy" id="229202"/>
    <lineage>
        <taxon>Eukaryota</taxon>
        <taxon>Viridiplantae</taxon>
        <taxon>Streptophyta</taxon>
        <taxon>Embryophyta</taxon>
        <taxon>Tracheophyta</taxon>
        <taxon>Spermatophyta</taxon>
        <taxon>Magnoliopsida</taxon>
        <taxon>eudicotyledons</taxon>
        <taxon>Gunneridae</taxon>
        <taxon>Pentapetalae</taxon>
        <taxon>asterids</taxon>
        <taxon>Ericales</taxon>
        <taxon>Ericaceae</taxon>
        <taxon>Vaccinioideae</taxon>
        <taxon>Vaccinieae</taxon>
        <taxon>Vaccinium</taxon>
    </lineage>
</organism>
<dbReference type="Proteomes" id="UP000828048">
    <property type="component" value="Chromosome 10"/>
</dbReference>